<sequence>MSSIQCQIPTLLCAITYMIHQVWNLFVP</sequence>
<evidence type="ECO:0000313" key="1">
    <source>
        <dbReference type="EMBL" id="MBX73443.1"/>
    </source>
</evidence>
<protein>
    <submittedName>
        <fullName evidence="1">Uncharacterized protein</fullName>
    </submittedName>
</protein>
<reference evidence="1" key="1">
    <citation type="submission" date="2018-02" db="EMBL/GenBank/DDBJ databases">
        <title>Rhizophora mucronata_Transcriptome.</title>
        <authorList>
            <person name="Meera S.P."/>
            <person name="Sreeshan A."/>
            <person name="Augustine A."/>
        </authorList>
    </citation>
    <scope>NUCLEOTIDE SEQUENCE</scope>
    <source>
        <tissue evidence="1">Leaf</tissue>
    </source>
</reference>
<accession>A0A2P2R2G2</accession>
<dbReference type="EMBL" id="GGEC01092959">
    <property type="protein sequence ID" value="MBX73443.1"/>
    <property type="molecule type" value="Transcribed_RNA"/>
</dbReference>
<proteinExistence type="predicted"/>
<dbReference type="AlphaFoldDB" id="A0A2P2R2G2"/>
<name>A0A2P2R2G2_RHIMU</name>
<organism evidence="1">
    <name type="scientific">Rhizophora mucronata</name>
    <name type="common">Asiatic mangrove</name>
    <dbReference type="NCBI Taxonomy" id="61149"/>
    <lineage>
        <taxon>Eukaryota</taxon>
        <taxon>Viridiplantae</taxon>
        <taxon>Streptophyta</taxon>
        <taxon>Embryophyta</taxon>
        <taxon>Tracheophyta</taxon>
        <taxon>Spermatophyta</taxon>
        <taxon>Magnoliopsida</taxon>
        <taxon>eudicotyledons</taxon>
        <taxon>Gunneridae</taxon>
        <taxon>Pentapetalae</taxon>
        <taxon>rosids</taxon>
        <taxon>fabids</taxon>
        <taxon>Malpighiales</taxon>
        <taxon>Rhizophoraceae</taxon>
        <taxon>Rhizophora</taxon>
    </lineage>
</organism>